<keyword evidence="2" id="KW-1133">Transmembrane helix</keyword>
<keyword evidence="2" id="KW-0472">Membrane</keyword>
<keyword evidence="4" id="KW-1185">Reference proteome</keyword>
<dbReference type="Proteomes" id="UP000000304">
    <property type="component" value="Chromosome 2R"/>
</dbReference>
<gene>
    <name evidence="3" type="primary">Dsim\GD10962</name>
    <name evidence="3" type="ORF">Dsim_GD10962</name>
</gene>
<accession>B4QEC7</accession>
<evidence type="ECO:0000256" key="1">
    <source>
        <dbReference type="SAM" id="MobiDB-lite"/>
    </source>
</evidence>
<dbReference type="HOGENOM" id="CLU_2161010_0_0_1"/>
<proteinExistence type="predicted"/>
<feature type="region of interest" description="Disordered" evidence="1">
    <location>
        <begin position="90"/>
        <end position="111"/>
    </location>
</feature>
<name>B4QEC7_DROSI</name>
<reference evidence="3 4" key="1">
    <citation type="journal article" date="2007" name="Nature">
        <title>Evolution of genes and genomes on the Drosophila phylogeny.</title>
        <authorList>
            <consortium name="Drosophila 12 Genomes Consortium"/>
            <person name="Clark A.G."/>
            <person name="Eisen M.B."/>
            <person name="Smith D.R."/>
            <person name="Bergman C.M."/>
            <person name="Oliver B."/>
            <person name="Markow T.A."/>
            <person name="Kaufman T.C."/>
            <person name="Kellis M."/>
            <person name="Gelbart W."/>
            <person name="Iyer V.N."/>
            <person name="Pollard D.A."/>
            <person name="Sackton T.B."/>
            <person name="Larracuente A.M."/>
            <person name="Singh N.D."/>
            <person name="Abad J.P."/>
            <person name="Abt D.N."/>
            <person name="Adryan B."/>
            <person name="Aguade M."/>
            <person name="Akashi H."/>
            <person name="Anderson W.W."/>
            <person name="Aquadro C.F."/>
            <person name="Ardell D.H."/>
            <person name="Arguello R."/>
            <person name="Artieri C.G."/>
            <person name="Barbash D.A."/>
            <person name="Barker D."/>
            <person name="Barsanti P."/>
            <person name="Batterham P."/>
            <person name="Batzoglou S."/>
            <person name="Begun D."/>
            <person name="Bhutkar A."/>
            <person name="Blanco E."/>
            <person name="Bosak S.A."/>
            <person name="Bradley R.K."/>
            <person name="Brand A.D."/>
            <person name="Brent M.R."/>
            <person name="Brooks A.N."/>
            <person name="Brown R.H."/>
            <person name="Butlin R.K."/>
            <person name="Caggese C."/>
            <person name="Calvi B.R."/>
            <person name="Bernardo de Carvalho A."/>
            <person name="Caspi A."/>
            <person name="Castrezana S."/>
            <person name="Celniker S.E."/>
            <person name="Chang J.L."/>
            <person name="Chapple C."/>
            <person name="Chatterji S."/>
            <person name="Chinwalla A."/>
            <person name="Civetta A."/>
            <person name="Clifton S.W."/>
            <person name="Comeron J.M."/>
            <person name="Costello J.C."/>
            <person name="Coyne J.A."/>
            <person name="Daub J."/>
            <person name="David R.G."/>
            <person name="Delcher A.L."/>
            <person name="Delehaunty K."/>
            <person name="Do C.B."/>
            <person name="Ebling H."/>
            <person name="Edwards K."/>
            <person name="Eickbush T."/>
            <person name="Evans J.D."/>
            <person name="Filipski A."/>
            <person name="Findeiss S."/>
            <person name="Freyhult E."/>
            <person name="Fulton L."/>
            <person name="Fulton R."/>
            <person name="Garcia A.C."/>
            <person name="Gardiner A."/>
            <person name="Garfield D.A."/>
            <person name="Garvin B.E."/>
            <person name="Gibson G."/>
            <person name="Gilbert D."/>
            <person name="Gnerre S."/>
            <person name="Godfrey J."/>
            <person name="Good R."/>
            <person name="Gotea V."/>
            <person name="Gravely B."/>
            <person name="Greenberg A.J."/>
            <person name="Griffiths-Jones S."/>
            <person name="Gross S."/>
            <person name="Guigo R."/>
            <person name="Gustafson E.A."/>
            <person name="Haerty W."/>
            <person name="Hahn M.W."/>
            <person name="Halligan D.L."/>
            <person name="Halpern A.L."/>
            <person name="Halter G.M."/>
            <person name="Han M.V."/>
            <person name="Heger A."/>
            <person name="Hillier L."/>
            <person name="Hinrichs A.S."/>
            <person name="Holmes I."/>
            <person name="Hoskins R.A."/>
            <person name="Hubisz M.J."/>
            <person name="Hultmark D."/>
            <person name="Huntley M.A."/>
            <person name="Jaffe D.B."/>
            <person name="Jagadeeshan S."/>
            <person name="Jeck W.R."/>
            <person name="Johnson J."/>
            <person name="Jones C.D."/>
            <person name="Jordan W.C."/>
            <person name="Karpen G.H."/>
            <person name="Kataoka E."/>
            <person name="Keightley P.D."/>
            <person name="Kheradpour P."/>
            <person name="Kirkness E.F."/>
            <person name="Koerich L.B."/>
            <person name="Kristiansen K."/>
            <person name="Kudrna D."/>
            <person name="Kulathinal R.J."/>
            <person name="Kumar S."/>
            <person name="Kwok R."/>
            <person name="Lander E."/>
            <person name="Langley C.H."/>
            <person name="Lapoint R."/>
            <person name="Lazzaro B.P."/>
            <person name="Lee S.J."/>
            <person name="Levesque L."/>
            <person name="Li R."/>
            <person name="Lin C.F."/>
            <person name="Lin M.F."/>
            <person name="Lindblad-Toh K."/>
            <person name="Llopart A."/>
            <person name="Long M."/>
            <person name="Low L."/>
            <person name="Lozovsky E."/>
            <person name="Lu J."/>
            <person name="Luo M."/>
            <person name="Machado C.A."/>
            <person name="Makalowski W."/>
            <person name="Marzo M."/>
            <person name="Matsuda M."/>
            <person name="Matzkin L."/>
            <person name="McAllister B."/>
            <person name="McBride C.S."/>
            <person name="McKernan B."/>
            <person name="McKernan K."/>
            <person name="Mendez-Lago M."/>
            <person name="Minx P."/>
            <person name="Mollenhauer M.U."/>
            <person name="Montooth K."/>
            <person name="Mount S.M."/>
            <person name="Mu X."/>
            <person name="Myers E."/>
            <person name="Negre B."/>
            <person name="Newfeld S."/>
            <person name="Nielsen R."/>
            <person name="Noor M.A."/>
            <person name="O'Grady P."/>
            <person name="Pachter L."/>
            <person name="Papaceit M."/>
            <person name="Parisi M.J."/>
            <person name="Parisi M."/>
            <person name="Parts L."/>
            <person name="Pedersen J.S."/>
            <person name="Pesole G."/>
            <person name="Phillippy A.M."/>
            <person name="Ponting C.P."/>
            <person name="Pop M."/>
            <person name="Porcelli D."/>
            <person name="Powell J.R."/>
            <person name="Prohaska S."/>
            <person name="Pruitt K."/>
            <person name="Puig M."/>
            <person name="Quesneville H."/>
            <person name="Ram K.R."/>
            <person name="Rand D."/>
            <person name="Rasmussen M.D."/>
            <person name="Reed L.K."/>
            <person name="Reenan R."/>
            <person name="Reily A."/>
            <person name="Remington K.A."/>
            <person name="Rieger T.T."/>
            <person name="Ritchie M.G."/>
            <person name="Robin C."/>
            <person name="Rogers Y.H."/>
            <person name="Rohde C."/>
            <person name="Rozas J."/>
            <person name="Rubenfield M.J."/>
            <person name="Ruiz A."/>
            <person name="Russo S."/>
            <person name="Salzberg S.L."/>
            <person name="Sanchez-Gracia A."/>
            <person name="Saranga D.J."/>
            <person name="Sato H."/>
            <person name="Schaeffer S.W."/>
            <person name="Schatz M.C."/>
            <person name="Schlenke T."/>
            <person name="Schwartz R."/>
            <person name="Segarra C."/>
            <person name="Singh R.S."/>
            <person name="Sirot L."/>
            <person name="Sirota M."/>
            <person name="Sisneros N.B."/>
            <person name="Smith C.D."/>
            <person name="Smith T.F."/>
            <person name="Spieth J."/>
            <person name="Stage D.E."/>
            <person name="Stark A."/>
            <person name="Stephan W."/>
            <person name="Strausberg R.L."/>
            <person name="Strempel S."/>
            <person name="Sturgill D."/>
            <person name="Sutton G."/>
            <person name="Sutton G.G."/>
            <person name="Tao W."/>
            <person name="Teichmann S."/>
            <person name="Tobari Y.N."/>
            <person name="Tomimura Y."/>
            <person name="Tsolas J.M."/>
            <person name="Valente V.L."/>
            <person name="Venter E."/>
            <person name="Venter J.C."/>
            <person name="Vicario S."/>
            <person name="Vieira F.G."/>
            <person name="Vilella A.J."/>
            <person name="Villasante A."/>
            <person name="Walenz B."/>
            <person name="Wang J."/>
            <person name="Wasserman M."/>
            <person name="Watts T."/>
            <person name="Wilson D."/>
            <person name="Wilson R.K."/>
            <person name="Wing R.A."/>
            <person name="Wolfner M.F."/>
            <person name="Wong A."/>
            <person name="Wong G.K."/>
            <person name="Wu C.I."/>
            <person name="Wu G."/>
            <person name="Yamamoto D."/>
            <person name="Yang H.P."/>
            <person name="Yang S.P."/>
            <person name="Yorke J.A."/>
            <person name="Yoshida K."/>
            <person name="Zdobnov E."/>
            <person name="Zhang P."/>
            <person name="Zhang Y."/>
            <person name="Zimin A.V."/>
            <person name="Baldwin J."/>
            <person name="Abdouelleil A."/>
            <person name="Abdulkadir J."/>
            <person name="Abebe A."/>
            <person name="Abera B."/>
            <person name="Abreu J."/>
            <person name="Acer S.C."/>
            <person name="Aftuck L."/>
            <person name="Alexander A."/>
            <person name="An P."/>
            <person name="Anderson E."/>
            <person name="Anderson S."/>
            <person name="Arachi H."/>
            <person name="Azer M."/>
            <person name="Bachantsang P."/>
            <person name="Barry A."/>
            <person name="Bayul T."/>
            <person name="Berlin A."/>
            <person name="Bessette D."/>
            <person name="Bloom T."/>
            <person name="Blye J."/>
            <person name="Boguslavskiy L."/>
            <person name="Bonnet C."/>
            <person name="Boukhgalter B."/>
            <person name="Bourzgui I."/>
            <person name="Brown A."/>
            <person name="Cahill P."/>
            <person name="Channer S."/>
            <person name="Cheshatsang Y."/>
            <person name="Chuda L."/>
            <person name="Citroen M."/>
            <person name="Collymore A."/>
            <person name="Cooke P."/>
            <person name="Costello M."/>
            <person name="D'Aco K."/>
            <person name="Daza R."/>
            <person name="De Haan G."/>
            <person name="DeGray S."/>
            <person name="DeMaso C."/>
            <person name="Dhargay N."/>
            <person name="Dooley K."/>
            <person name="Dooley E."/>
            <person name="Doricent M."/>
            <person name="Dorje P."/>
            <person name="Dorjee K."/>
            <person name="Dupes A."/>
            <person name="Elong R."/>
            <person name="Falk J."/>
            <person name="Farina A."/>
            <person name="Faro S."/>
            <person name="Ferguson D."/>
            <person name="Fisher S."/>
            <person name="Foley C.D."/>
            <person name="Franke A."/>
            <person name="Friedrich D."/>
            <person name="Gadbois L."/>
            <person name="Gearin G."/>
            <person name="Gearin C.R."/>
            <person name="Giannoukos G."/>
            <person name="Goode T."/>
            <person name="Graham J."/>
            <person name="Grandbois E."/>
            <person name="Grewal S."/>
            <person name="Gyaltsen K."/>
            <person name="Hafez N."/>
            <person name="Hagos B."/>
            <person name="Hall J."/>
            <person name="Henson C."/>
            <person name="Hollinger A."/>
            <person name="Honan T."/>
            <person name="Huard M.D."/>
            <person name="Hughes L."/>
            <person name="Hurhula B."/>
            <person name="Husby M.E."/>
            <person name="Kamat A."/>
            <person name="Kanga B."/>
            <person name="Kashin S."/>
            <person name="Khazanovich D."/>
            <person name="Kisner P."/>
            <person name="Lance K."/>
            <person name="Lara M."/>
            <person name="Lee W."/>
            <person name="Lennon N."/>
            <person name="Letendre F."/>
            <person name="LeVine R."/>
            <person name="Lipovsky A."/>
            <person name="Liu X."/>
            <person name="Liu J."/>
            <person name="Liu S."/>
            <person name="Lokyitsang T."/>
            <person name="Lokyitsang Y."/>
            <person name="Lubonja R."/>
            <person name="Lui A."/>
            <person name="MacDonald P."/>
            <person name="Magnisalis V."/>
            <person name="Maru K."/>
            <person name="Matthews C."/>
            <person name="McCusker W."/>
            <person name="McDonough S."/>
            <person name="Mehta T."/>
            <person name="Meldrim J."/>
            <person name="Meneus L."/>
            <person name="Mihai O."/>
            <person name="Mihalev A."/>
            <person name="Mihova T."/>
            <person name="Mittelman R."/>
            <person name="Mlenga V."/>
            <person name="Montmayeur A."/>
            <person name="Mulrain L."/>
            <person name="Navidi A."/>
            <person name="Naylor J."/>
            <person name="Negash T."/>
            <person name="Nguyen T."/>
            <person name="Nguyen N."/>
            <person name="Nicol R."/>
            <person name="Norbu C."/>
            <person name="Norbu N."/>
            <person name="Novod N."/>
            <person name="O'Neill B."/>
            <person name="Osman S."/>
            <person name="Markiewicz E."/>
            <person name="Oyono O.L."/>
            <person name="Patti C."/>
            <person name="Phunkhang P."/>
            <person name="Pierre F."/>
            <person name="Priest M."/>
            <person name="Raghuraman S."/>
            <person name="Rege F."/>
            <person name="Reyes R."/>
            <person name="Rise C."/>
            <person name="Rogov P."/>
            <person name="Ross K."/>
            <person name="Ryan E."/>
            <person name="Settipalli S."/>
            <person name="Shea T."/>
            <person name="Sherpa N."/>
            <person name="Shi L."/>
            <person name="Shih D."/>
            <person name="Sparrow T."/>
            <person name="Spaulding J."/>
            <person name="Stalker J."/>
            <person name="Stange-Thomann N."/>
            <person name="Stavropoulos S."/>
            <person name="Stone C."/>
            <person name="Strader C."/>
            <person name="Tesfaye S."/>
            <person name="Thomson T."/>
            <person name="Thoulutsang Y."/>
            <person name="Thoulutsang D."/>
            <person name="Topham K."/>
            <person name="Topping I."/>
            <person name="Tsamla T."/>
            <person name="Vassiliev H."/>
            <person name="Vo A."/>
            <person name="Wangchuk T."/>
            <person name="Wangdi T."/>
            <person name="Weiand M."/>
            <person name="Wilkinson J."/>
            <person name="Wilson A."/>
            <person name="Yadav S."/>
            <person name="Young G."/>
            <person name="Yu Q."/>
            <person name="Zembek L."/>
            <person name="Zhong D."/>
            <person name="Zimmer A."/>
            <person name="Zwirko Z."/>
            <person name="Jaffe D.B."/>
            <person name="Alvarez P."/>
            <person name="Brockman W."/>
            <person name="Butler J."/>
            <person name="Chin C."/>
            <person name="Gnerre S."/>
            <person name="Grabherr M."/>
            <person name="Kleber M."/>
            <person name="Mauceli E."/>
            <person name="MacCallum I."/>
        </authorList>
    </citation>
    <scope>NUCLEOTIDE SEQUENCE [LARGE SCALE GENOMIC DNA]</scope>
    <source>
        <strain evidence="4">white501</strain>
    </source>
</reference>
<evidence type="ECO:0000313" key="3">
    <source>
        <dbReference type="EMBL" id="EDX06917.1"/>
    </source>
</evidence>
<dbReference type="EMBL" id="CM000362">
    <property type="protein sequence ID" value="EDX06917.1"/>
    <property type="molecule type" value="Genomic_DNA"/>
</dbReference>
<organism evidence="3 4">
    <name type="scientific">Drosophila simulans</name>
    <name type="common">Fruit fly</name>
    <dbReference type="NCBI Taxonomy" id="7240"/>
    <lineage>
        <taxon>Eukaryota</taxon>
        <taxon>Metazoa</taxon>
        <taxon>Ecdysozoa</taxon>
        <taxon>Arthropoda</taxon>
        <taxon>Hexapoda</taxon>
        <taxon>Insecta</taxon>
        <taxon>Pterygota</taxon>
        <taxon>Neoptera</taxon>
        <taxon>Endopterygota</taxon>
        <taxon>Diptera</taxon>
        <taxon>Brachycera</taxon>
        <taxon>Muscomorpha</taxon>
        <taxon>Ephydroidea</taxon>
        <taxon>Drosophilidae</taxon>
        <taxon>Drosophila</taxon>
        <taxon>Sophophora</taxon>
    </lineage>
</organism>
<keyword evidence="2" id="KW-0812">Transmembrane</keyword>
<evidence type="ECO:0000313" key="4">
    <source>
        <dbReference type="Proteomes" id="UP000000304"/>
    </source>
</evidence>
<feature type="compositionally biased region" description="Basic and acidic residues" evidence="1">
    <location>
        <begin position="90"/>
        <end position="105"/>
    </location>
</feature>
<dbReference type="AlphaFoldDB" id="B4QEC7"/>
<protein>
    <submittedName>
        <fullName evidence="3">GD10962</fullName>
    </submittedName>
</protein>
<sequence length="111" mass="11861">MTGNPEKGAIVCIWAVRLPLWLTNNGNWPGLGAPGRGYGLLSPMARTRRTCRVGAAPTALSGLLLLLLLLLLLRLPQPSAACAYTHVDKDKDMDTDSDSDSHADSDIDMAC</sequence>
<feature type="transmembrane region" description="Helical" evidence="2">
    <location>
        <begin position="53"/>
        <end position="73"/>
    </location>
</feature>
<evidence type="ECO:0000256" key="2">
    <source>
        <dbReference type="SAM" id="Phobius"/>
    </source>
</evidence>